<feature type="compositionally biased region" description="Basic and acidic residues" evidence="10">
    <location>
        <begin position="144"/>
        <end position="158"/>
    </location>
</feature>
<dbReference type="PANTHER" id="PTHR33446">
    <property type="entry name" value="PROTEIN TONB-RELATED"/>
    <property type="match status" value="1"/>
</dbReference>
<dbReference type="GO" id="GO:0055085">
    <property type="term" value="P:transmembrane transport"/>
    <property type="evidence" value="ECO:0007669"/>
    <property type="project" value="InterPro"/>
</dbReference>
<dbReference type="NCBIfam" id="TIGR01352">
    <property type="entry name" value="tonB_Cterm"/>
    <property type="match status" value="1"/>
</dbReference>
<evidence type="ECO:0000256" key="3">
    <source>
        <dbReference type="ARBA" id="ARBA00022448"/>
    </source>
</evidence>
<gene>
    <name evidence="12" type="ORF">JF290_09580</name>
</gene>
<dbReference type="InterPro" id="IPR006260">
    <property type="entry name" value="TonB/TolA_C"/>
</dbReference>
<evidence type="ECO:0000256" key="10">
    <source>
        <dbReference type="SAM" id="MobiDB-lite"/>
    </source>
</evidence>
<comment type="similarity">
    <text evidence="2">Belongs to the TonB family.</text>
</comment>
<evidence type="ECO:0000313" key="12">
    <source>
        <dbReference type="EMBL" id="MBJ6371778.1"/>
    </source>
</evidence>
<comment type="caution">
    <text evidence="12">The sequence shown here is derived from an EMBL/GenBank/DDBJ whole genome shotgun (WGS) entry which is preliminary data.</text>
</comment>
<evidence type="ECO:0000256" key="2">
    <source>
        <dbReference type="ARBA" id="ARBA00006555"/>
    </source>
</evidence>
<dbReference type="PANTHER" id="PTHR33446:SF13">
    <property type="entry name" value="TONB PROTEIN"/>
    <property type="match status" value="1"/>
</dbReference>
<proteinExistence type="inferred from homology"/>
<dbReference type="PROSITE" id="PS52015">
    <property type="entry name" value="TONB_CTD"/>
    <property type="match status" value="1"/>
</dbReference>
<dbReference type="Gene3D" id="3.30.1150.10">
    <property type="match status" value="1"/>
</dbReference>
<dbReference type="GO" id="GO:0015031">
    <property type="term" value="P:protein transport"/>
    <property type="evidence" value="ECO:0007669"/>
    <property type="project" value="UniProtKB-KW"/>
</dbReference>
<keyword evidence="5" id="KW-0997">Cell inner membrane</keyword>
<dbReference type="InterPro" id="IPR037682">
    <property type="entry name" value="TonB_C"/>
</dbReference>
<keyword evidence="8" id="KW-1133">Transmembrane helix</keyword>
<evidence type="ECO:0000256" key="9">
    <source>
        <dbReference type="ARBA" id="ARBA00023136"/>
    </source>
</evidence>
<keyword evidence="9" id="KW-0472">Membrane</keyword>
<evidence type="ECO:0000259" key="11">
    <source>
        <dbReference type="PROSITE" id="PS52015"/>
    </source>
</evidence>
<dbReference type="RefSeq" id="WP_199024624.1">
    <property type="nucleotide sequence ID" value="NZ_JAELVR010000005.1"/>
</dbReference>
<keyword evidence="7" id="KW-0653">Protein transport</keyword>
<evidence type="ECO:0000256" key="6">
    <source>
        <dbReference type="ARBA" id="ARBA00022692"/>
    </source>
</evidence>
<protein>
    <submittedName>
        <fullName evidence="12">TonB family protein</fullName>
    </submittedName>
</protein>
<feature type="compositionally biased region" description="Polar residues" evidence="10">
    <location>
        <begin position="159"/>
        <end position="176"/>
    </location>
</feature>
<accession>A0A8J7IKL3</accession>
<evidence type="ECO:0000256" key="7">
    <source>
        <dbReference type="ARBA" id="ARBA00022927"/>
    </source>
</evidence>
<keyword evidence="6" id="KW-0812">Transmembrane</keyword>
<keyword evidence="3" id="KW-0813">Transport</keyword>
<evidence type="ECO:0000256" key="5">
    <source>
        <dbReference type="ARBA" id="ARBA00022519"/>
    </source>
</evidence>
<evidence type="ECO:0000313" key="13">
    <source>
        <dbReference type="Proteomes" id="UP000619079"/>
    </source>
</evidence>
<dbReference type="Proteomes" id="UP000619079">
    <property type="component" value="Unassembled WGS sequence"/>
</dbReference>
<dbReference type="GO" id="GO:0005886">
    <property type="term" value="C:plasma membrane"/>
    <property type="evidence" value="ECO:0007669"/>
    <property type="project" value="UniProtKB-SubCell"/>
</dbReference>
<organism evidence="12 13">
    <name type="scientific">Sedimentitalea arenosa</name>
    <dbReference type="NCBI Taxonomy" id="2798803"/>
    <lineage>
        <taxon>Bacteria</taxon>
        <taxon>Pseudomonadati</taxon>
        <taxon>Pseudomonadota</taxon>
        <taxon>Alphaproteobacteria</taxon>
        <taxon>Rhodobacterales</taxon>
        <taxon>Paracoccaceae</taxon>
        <taxon>Sedimentitalea</taxon>
    </lineage>
</organism>
<feature type="domain" description="TonB C-terminal" evidence="11">
    <location>
        <begin position="212"/>
        <end position="299"/>
    </location>
</feature>
<dbReference type="SUPFAM" id="SSF74653">
    <property type="entry name" value="TolA/TonB C-terminal domain"/>
    <property type="match status" value="1"/>
</dbReference>
<dbReference type="Pfam" id="PF13103">
    <property type="entry name" value="TonB_2"/>
    <property type="match status" value="1"/>
</dbReference>
<comment type="subcellular location">
    <subcellularLocation>
        <location evidence="1">Cell inner membrane</location>
        <topology evidence="1">Single-pass membrane protein</topology>
        <orientation evidence="1">Periplasmic side</orientation>
    </subcellularLocation>
</comment>
<keyword evidence="4" id="KW-1003">Cell membrane</keyword>
<evidence type="ECO:0000256" key="8">
    <source>
        <dbReference type="ARBA" id="ARBA00022989"/>
    </source>
</evidence>
<evidence type="ECO:0000256" key="1">
    <source>
        <dbReference type="ARBA" id="ARBA00004383"/>
    </source>
</evidence>
<dbReference type="InterPro" id="IPR051045">
    <property type="entry name" value="TonB-dependent_transducer"/>
</dbReference>
<reference evidence="12" key="1">
    <citation type="submission" date="2020-12" db="EMBL/GenBank/DDBJ databases">
        <title>Sedimentitalea sp. nov., isolated from sand in Incheon.</title>
        <authorList>
            <person name="Kim W."/>
        </authorList>
    </citation>
    <scope>NUCLEOTIDE SEQUENCE</scope>
    <source>
        <strain evidence="12">CAU 1593</strain>
    </source>
</reference>
<sequence length="299" mass="31386">MKRLIEALLFVGLALGLHVLVAMRGPDDGGTEAAGAGGEAMVSLAAASASVETMVDSWDAPRPPIQSSVTPTVAPRVSQQVPLALPRLDLPPQRALTGVALPLGTPAEQSPPEFDRSTPKPVEPEPTLETSAIADHSSPRPMRRPIDLAQRQRRDSQSEPKSQQPAKTESTASAAVQKQRAAGAGGSAQAGAAGSAQVKSLGAAREAQLMSVWGGQIRARIESKKRFPKGARGNGRVVVRISVTTTGRITGARIARASSNPLYNQEAIAAVSRADRVPRAPKELTGSSYDFNLPMDFSR</sequence>
<feature type="region of interest" description="Disordered" evidence="10">
    <location>
        <begin position="102"/>
        <end position="188"/>
    </location>
</feature>
<dbReference type="AlphaFoldDB" id="A0A8J7IKL3"/>
<name>A0A8J7IKL3_9RHOB</name>
<evidence type="ECO:0000256" key="4">
    <source>
        <dbReference type="ARBA" id="ARBA00022475"/>
    </source>
</evidence>
<dbReference type="EMBL" id="JAELVR010000005">
    <property type="protein sequence ID" value="MBJ6371778.1"/>
    <property type="molecule type" value="Genomic_DNA"/>
</dbReference>
<keyword evidence="13" id="KW-1185">Reference proteome</keyword>